<comment type="catalytic activity">
    <reaction evidence="14">
        <text>[GlcNAc-(1-&gt;4)-Mur2Ac(oyl-L-Ala-gamma-D-Glu-L-Lys-D-Ala-D-Ala)](n)-di-trans,octa-cis-undecaprenyl diphosphate + beta-D-GlcNAc-(1-&gt;4)-Mur2Ac(oyl-L-Ala-gamma-D-Glu-L-Lys-D-Ala-D-Ala)-di-trans,octa-cis-undecaprenyl diphosphate = [GlcNAc-(1-&gt;4)-Mur2Ac(oyl-L-Ala-gamma-D-Glu-L-Lys-D-Ala-D-Ala)](n+1)-di-trans,octa-cis-undecaprenyl diphosphate + di-trans,octa-cis-undecaprenyl diphosphate + H(+)</text>
        <dbReference type="Rhea" id="RHEA:23708"/>
        <dbReference type="Rhea" id="RHEA-COMP:9602"/>
        <dbReference type="Rhea" id="RHEA-COMP:9603"/>
        <dbReference type="ChEBI" id="CHEBI:15378"/>
        <dbReference type="ChEBI" id="CHEBI:58405"/>
        <dbReference type="ChEBI" id="CHEBI:60033"/>
        <dbReference type="ChEBI" id="CHEBI:78435"/>
        <dbReference type="EC" id="2.4.99.28"/>
    </reaction>
</comment>
<evidence type="ECO:0000256" key="14">
    <source>
        <dbReference type="ARBA" id="ARBA00049902"/>
    </source>
</evidence>
<proteinExistence type="predicted"/>
<dbReference type="GO" id="GO:0071555">
    <property type="term" value="P:cell wall organization"/>
    <property type="evidence" value="ECO:0007669"/>
    <property type="project" value="UniProtKB-KW"/>
</dbReference>
<evidence type="ECO:0000256" key="12">
    <source>
        <dbReference type="ARBA" id="ARBA00023316"/>
    </source>
</evidence>
<dbReference type="InterPro" id="IPR023346">
    <property type="entry name" value="Lysozyme-like_dom_sf"/>
</dbReference>
<evidence type="ECO:0000256" key="7">
    <source>
        <dbReference type="ARBA" id="ARBA00022679"/>
    </source>
</evidence>
<dbReference type="Proteomes" id="UP000184139">
    <property type="component" value="Unassembled WGS sequence"/>
</dbReference>
<dbReference type="Pfam" id="PF00912">
    <property type="entry name" value="Transgly"/>
    <property type="match status" value="1"/>
</dbReference>
<evidence type="ECO:0000256" key="1">
    <source>
        <dbReference type="ARBA" id="ARBA00004236"/>
    </source>
</evidence>
<dbReference type="GO" id="GO:0030288">
    <property type="term" value="C:outer membrane-bounded periplasmic space"/>
    <property type="evidence" value="ECO:0007669"/>
    <property type="project" value="TreeGrafter"/>
</dbReference>
<comment type="pathway">
    <text evidence="2">Cell wall biogenesis; peptidoglycan biosynthesis.</text>
</comment>
<dbReference type="GO" id="GO:0008360">
    <property type="term" value="P:regulation of cell shape"/>
    <property type="evidence" value="ECO:0007669"/>
    <property type="project" value="UniProtKB-KW"/>
</dbReference>
<evidence type="ECO:0000256" key="3">
    <source>
        <dbReference type="ARBA" id="ARBA00022475"/>
    </source>
</evidence>
<keyword evidence="4 16" id="KW-0121">Carboxypeptidase</keyword>
<evidence type="ECO:0000256" key="2">
    <source>
        <dbReference type="ARBA" id="ARBA00004752"/>
    </source>
</evidence>
<dbReference type="InterPro" id="IPR012338">
    <property type="entry name" value="Beta-lactam/transpept-like"/>
</dbReference>
<dbReference type="OrthoDB" id="9766909at2"/>
<dbReference type="GO" id="GO:0009252">
    <property type="term" value="P:peptidoglycan biosynthetic process"/>
    <property type="evidence" value="ECO:0007669"/>
    <property type="project" value="UniProtKB-KW"/>
</dbReference>
<keyword evidence="10" id="KW-0472">Membrane</keyword>
<evidence type="ECO:0000256" key="6">
    <source>
        <dbReference type="ARBA" id="ARBA00022676"/>
    </source>
</evidence>
<accession>A0A1M5T0L1</accession>
<dbReference type="SUPFAM" id="SSF53955">
    <property type="entry name" value="Lysozyme-like"/>
    <property type="match status" value="1"/>
</dbReference>
<evidence type="ECO:0000313" key="16">
    <source>
        <dbReference type="EMBL" id="SHH44245.1"/>
    </source>
</evidence>
<dbReference type="GO" id="GO:0009002">
    <property type="term" value="F:serine-type D-Ala-D-Ala carboxypeptidase activity"/>
    <property type="evidence" value="ECO:0007669"/>
    <property type="project" value="UniProtKB-EC"/>
</dbReference>
<evidence type="ECO:0000256" key="11">
    <source>
        <dbReference type="ARBA" id="ARBA00023268"/>
    </source>
</evidence>
<keyword evidence="7" id="KW-0808">Transferase</keyword>
<dbReference type="GO" id="GO:0008955">
    <property type="term" value="F:peptidoglycan glycosyltransferase activity"/>
    <property type="evidence" value="ECO:0007669"/>
    <property type="project" value="UniProtKB-EC"/>
</dbReference>
<dbReference type="Gene3D" id="3.40.710.10">
    <property type="entry name" value="DD-peptidase/beta-lactamase superfamily"/>
    <property type="match status" value="2"/>
</dbReference>
<dbReference type="InterPro" id="IPR001264">
    <property type="entry name" value="Glyco_trans_51"/>
</dbReference>
<evidence type="ECO:0000256" key="4">
    <source>
        <dbReference type="ARBA" id="ARBA00022645"/>
    </source>
</evidence>
<dbReference type="AlphaFoldDB" id="A0A1M5T0L1"/>
<keyword evidence="5" id="KW-0378">Hydrolase</keyword>
<keyword evidence="5" id="KW-0645">Protease</keyword>
<keyword evidence="11" id="KW-0511">Multifunctional enzyme</keyword>
<dbReference type="InterPro" id="IPR036950">
    <property type="entry name" value="PBP_transglycosylase"/>
</dbReference>
<keyword evidence="6" id="KW-0328">Glycosyltransferase</keyword>
<dbReference type="RefSeq" id="WP_073373275.1">
    <property type="nucleotide sequence ID" value="NZ_FQXS01000002.1"/>
</dbReference>
<keyword evidence="9" id="KW-0573">Peptidoglycan synthesis</keyword>
<sequence>MIKKFFLTLAALLLLAALAGGGFLYWLIALEPGEEISLDNIRTILGRESPVLYNDGVTPLGVFFADAHRRYIEYREVPDVFVNALVAAEDNRFFSHFGFDIVGISRAAIKNIQAGRIVQGGSTLTQQTAKNLFKREERSFQAKLKELLYALRLEYHYSKEQILEFYVNQFYVSGNGLGLGVAARYYFDKKPEELTLVESAFIAGSVKRPNAYNPFIKKSRAEAAQAEQRAVERMRYVLGKMRELKMISEADFKRARAGSIPFNQGTVGYPLDYVMAMVTDAVSSDRVTTALAAHGIDNIATSGVRIVTTVDRDVQRSSLEALRAHLSYLDVRLRGYEHDEVQAELKQLDYAGDTVVEKGAFLFGTVLSIAGAGEDLGVSVDFGRKRGVGIIDRQGLLELADARVKWQQHRWTEAGDKDVDELLAQIKEYDKVWVRVREIGEDGRMLLDLARFPEVQGAAVVLRQGRILAVAGGAENRFFNRAVYGRRTMGSSYKPFVYTAALQLGWNAADLLSNKREVFVYQNRPYFPRPDHAIEQEQVSMSWAGVKSENLASVWLTAHLCDRLDGSEFNAVAEGLGLTPRVVDGEAEPYRLFRARIRDRYGIVLNRETIRQAAYRKTMQTIETDLIFEGLDNETETIRSLHYGLGYDSFLAEIDRDLEKGIYEDGGEEELRLRRRLLSTTFLSLSNLRNQLAAYLDERQSMPVLSDDFGSPAAVGRSQLFYHRPSDSYSFARSAPGGGETVLLSRQRVQRYLADMDDSQRHAFIGDIRLGNLISVAAFDVVERHLESEFQRLLEHLPYSMEVLEYVDDYRILVGLHYLLSLGEAMGIRSELEPVLSFPLGSNSVTLLETTRVYETMVSGESHFFTEEDGTINESLAIIDRIESEDGAVLFRPQRSSRFLVDPKTSLSLGHILENTIKFGTGRYADRQVKLTDTGDEIIDGMELSVPLLGKTGTANRYTNASFLGYLPGIGDNGNGLTLEDGWSVGVYVGYDDNKPMRRGSTRVTGSLGALPAWTAIVTDIVDQHGYAADLDPVDLSFYGLTIKRPDLGQKNLAIDVEQGGIPSVPLRLVDPLDRYQPAIMTFGSIGAEQGFQVQRIVAPFWSLSVPVQSASDVSAETTSFSGGVDLAAGR</sequence>
<dbReference type="SUPFAM" id="SSF56601">
    <property type="entry name" value="beta-lactamase/transpeptidase-like"/>
    <property type="match status" value="2"/>
</dbReference>
<feature type="domain" description="Glycosyl transferase family 51" evidence="15">
    <location>
        <begin position="66"/>
        <end position="241"/>
    </location>
</feature>
<keyword evidence="8" id="KW-0133">Cell shape</keyword>
<evidence type="ECO:0000313" key="17">
    <source>
        <dbReference type="Proteomes" id="UP000184139"/>
    </source>
</evidence>
<dbReference type="PANTHER" id="PTHR32282:SF11">
    <property type="entry name" value="PENICILLIN-BINDING PROTEIN 1B"/>
    <property type="match status" value="1"/>
</dbReference>
<dbReference type="EMBL" id="FQXS01000002">
    <property type="protein sequence ID" value="SHH44245.1"/>
    <property type="molecule type" value="Genomic_DNA"/>
</dbReference>
<evidence type="ECO:0000256" key="10">
    <source>
        <dbReference type="ARBA" id="ARBA00023136"/>
    </source>
</evidence>
<protein>
    <submittedName>
        <fullName evidence="16">Membrane carboxypeptidase/penicillin-binding protein</fullName>
    </submittedName>
</protein>
<dbReference type="Gene3D" id="1.10.3810.10">
    <property type="entry name" value="Biosynthetic peptidoglycan transglycosylase-like"/>
    <property type="match status" value="1"/>
</dbReference>
<gene>
    <name evidence="16" type="ORF">SAMN02745124_00536</name>
</gene>
<evidence type="ECO:0000256" key="8">
    <source>
        <dbReference type="ARBA" id="ARBA00022960"/>
    </source>
</evidence>
<evidence type="ECO:0000256" key="9">
    <source>
        <dbReference type="ARBA" id="ARBA00022984"/>
    </source>
</evidence>
<evidence type="ECO:0000256" key="13">
    <source>
        <dbReference type="ARBA" id="ARBA00034000"/>
    </source>
</evidence>
<keyword evidence="12" id="KW-0961">Cell wall biogenesis/degradation</keyword>
<comment type="catalytic activity">
    <reaction evidence="13">
        <text>Preferential cleavage: (Ac)2-L-Lys-D-Ala-|-D-Ala. Also transpeptidation of peptidyl-alanyl moieties that are N-acyl substituents of D-alanine.</text>
        <dbReference type="EC" id="3.4.16.4"/>
    </reaction>
</comment>
<comment type="subcellular location">
    <subcellularLocation>
        <location evidence="1">Cell membrane</location>
    </subcellularLocation>
</comment>
<organism evidence="16 17">
    <name type="scientific">Desulfofustis glycolicus DSM 9705</name>
    <dbReference type="NCBI Taxonomy" id="1121409"/>
    <lineage>
        <taxon>Bacteria</taxon>
        <taxon>Pseudomonadati</taxon>
        <taxon>Thermodesulfobacteriota</taxon>
        <taxon>Desulfobulbia</taxon>
        <taxon>Desulfobulbales</taxon>
        <taxon>Desulfocapsaceae</taxon>
        <taxon>Desulfofustis</taxon>
    </lineage>
</organism>
<dbReference type="GO" id="GO:0006508">
    <property type="term" value="P:proteolysis"/>
    <property type="evidence" value="ECO:0007669"/>
    <property type="project" value="UniProtKB-KW"/>
</dbReference>
<keyword evidence="17" id="KW-1185">Reference proteome</keyword>
<reference evidence="16 17" key="1">
    <citation type="submission" date="2016-11" db="EMBL/GenBank/DDBJ databases">
        <authorList>
            <person name="Jaros S."/>
            <person name="Januszkiewicz K."/>
            <person name="Wedrychowicz H."/>
        </authorList>
    </citation>
    <scope>NUCLEOTIDE SEQUENCE [LARGE SCALE GENOMIC DNA]</scope>
    <source>
        <strain evidence="16 17">DSM 9705</strain>
    </source>
</reference>
<name>A0A1M5T0L1_9BACT</name>
<evidence type="ECO:0000259" key="15">
    <source>
        <dbReference type="Pfam" id="PF00912"/>
    </source>
</evidence>
<keyword evidence="3" id="KW-1003">Cell membrane</keyword>
<dbReference type="InterPro" id="IPR050396">
    <property type="entry name" value="Glycosyltr_51/Transpeptidase"/>
</dbReference>
<dbReference type="STRING" id="1121409.SAMN02745124_00536"/>
<dbReference type="GO" id="GO:0005886">
    <property type="term" value="C:plasma membrane"/>
    <property type="evidence" value="ECO:0007669"/>
    <property type="project" value="UniProtKB-SubCell"/>
</dbReference>
<dbReference type="PANTHER" id="PTHR32282">
    <property type="entry name" value="BINDING PROTEIN TRANSPEPTIDASE, PUTATIVE-RELATED"/>
    <property type="match status" value="1"/>
</dbReference>
<evidence type="ECO:0000256" key="5">
    <source>
        <dbReference type="ARBA" id="ARBA00022670"/>
    </source>
</evidence>